<evidence type="ECO:0000313" key="1">
    <source>
        <dbReference type="EMBL" id="KAK9733822.1"/>
    </source>
</evidence>
<dbReference type="SUPFAM" id="SSF57756">
    <property type="entry name" value="Retrovirus zinc finger-like domains"/>
    <property type="match status" value="1"/>
</dbReference>
<dbReference type="PANTHER" id="PTHR33325:SF11">
    <property type="entry name" value="COLD SHOCK DOMAIN-CONTAINING PROTEIN 4-LIKE"/>
    <property type="match status" value="1"/>
</dbReference>
<organism evidence="1 2">
    <name type="scientific">Saponaria officinalis</name>
    <name type="common">Common soapwort</name>
    <name type="synonym">Lychnis saponaria</name>
    <dbReference type="NCBI Taxonomy" id="3572"/>
    <lineage>
        <taxon>Eukaryota</taxon>
        <taxon>Viridiplantae</taxon>
        <taxon>Streptophyta</taxon>
        <taxon>Embryophyta</taxon>
        <taxon>Tracheophyta</taxon>
        <taxon>Spermatophyta</taxon>
        <taxon>Magnoliopsida</taxon>
        <taxon>eudicotyledons</taxon>
        <taxon>Gunneridae</taxon>
        <taxon>Pentapetalae</taxon>
        <taxon>Caryophyllales</taxon>
        <taxon>Caryophyllaceae</taxon>
        <taxon>Caryophylleae</taxon>
        <taxon>Saponaria</taxon>
    </lineage>
</organism>
<evidence type="ECO:0000313" key="2">
    <source>
        <dbReference type="Proteomes" id="UP001443914"/>
    </source>
</evidence>
<dbReference type="GO" id="GO:0008270">
    <property type="term" value="F:zinc ion binding"/>
    <property type="evidence" value="ECO:0007669"/>
    <property type="project" value="InterPro"/>
</dbReference>
<accession>A0AAW1LJF2</accession>
<name>A0AAW1LJF2_SAPOF</name>
<dbReference type="AlphaFoldDB" id="A0AAW1LJF2"/>
<dbReference type="PANTHER" id="PTHR33325">
    <property type="entry name" value="ZINC FINGER, CCHC-TYPE-RELATED"/>
    <property type="match status" value="1"/>
</dbReference>
<dbReference type="Proteomes" id="UP001443914">
    <property type="component" value="Unassembled WGS sequence"/>
</dbReference>
<proteinExistence type="predicted"/>
<dbReference type="GO" id="GO:0003676">
    <property type="term" value="F:nucleic acid binding"/>
    <property type="evidence" value="ECO:0007669"/>
    <property type="project" value="InterPro"/>
</dbReference>
<comment type="caution">
    <text evidence="1">The sequence shown here is derived from an EMBL/GenBank/DDBJ whole genome shotgun (WGS) entry which is preliminary data.</text>
</comment>
<sequence length="313" mass="36166">MSNISKLKFLALDISGKNYLSWILDAEVHLSAASLGNTITEGNKESVENRSKALIFLRRHLDESLKAQYLTVKDLYKLWTELKSRFDHQKSVILPRARYEWMHLHLQDFKSVIEYNSALYQIVSRLRLCGETVTESDLLEKTYSTFHASDMVLQQQYRERQFKTYFELISCPLVAEQNNELLMQNHQTHPTGSSPIPEVNAVVSNRGGKRHEHVLGPKQFINKKGDTSSHPKKRKKDISKCRRCGTNGHWADVCRTPKHLVELYQASIKAKEVETNFAQYEVPIDNMHLDLPDFKANANNNEFEDIDSFINDV</sequence>
<keyword evidence="2" id="KW-1185">Reference proteome</keyword>
<evidence type="ECO:0008006" key="3">
    <source>
        <dbReference type="Google" id="ProtNLM"/>
    </source>
</evidence>
<gene>
    <name evidence="1" type="ORF">RND81_04G095000</name>
</gene>
<dbReference type="InterPro" id="IPR036875">
    <property type="entry name" value="Znf_CCHC_sf"/>
</dbReference>
<reference evidence="1" key="1">
    <citation type="submission" date="2024-03" db="EMBL/GenBank/DDBJ databases">
        <title>WGS assembly of Saponaria officinalis var. Norfolk2.</title>
        <authorList>
            <person name="Jenkins J."/>
            <person name="Shu S."/>
            <person name="Grimwood J."/>
            <person name="Barry K."/>
            <person name="Goodstein D."/>
            <person name="Schmutz J."/>
            <person name="Leebens-Mack J."/>
            <person name="Osbourn A."/>
        </authorList>
    </citation>
    <scope>NUCLEOTIDE SEQUENCE [LARGE SCALE GENOMIC DNA]</scope>
    <source>
        <strain evidence="1">JIC</strain>
    </source>
</reference>
<protein>
    <recommendedName>
        <fullName evidence="3">CCHC-type domain-containing protein</fullName>
    </recommendedName>
</protein>
<dbReference type="EMBL" id="JBDFQZ010000004">
    <property type="protein sequence ID" value="KAK9733822.1"/>
    <property type="molecule type" value="Genomic_DNA"/>
</dbReference>